<dbReference type="RefSeq" id="WP_338450685.1">
    <property type="nucleotide sequence ID" value="NZ_CP137640.1"/>
</dbReference>
<dbReference type="Gene3D" id="1.10.3910.10">
    <property type="entry name" value="SP0561-like"/>
    <property type="match status" value="1"/>
</dbReference>
<evidence type="ECO:0000313" key="3">
    <source>
        <dbReference type="Proteomes" id="UP001357223"/>
    </source>
</evidence>
<dbReference type="SUPFAM" id="SSF140683">
    <property type="entry name" value="SP0561-like"/>
    <property type="match status" value="1"/>
</dbReference>
<sequence length="77" mass="8772">MDKIIDFQKTVYEICTEDPFVMEIMKELGFDQITKPGMLQTAGRVMTIAKGARMRGIELSDIAQTFENHGYIVKQSI</sequence>
<dbReference type="Pfam" id="PF08984">
    <property type="entry name" value="DUF1858"/>
    <property type="match status" value="1"/>
</dbReference>
<evidence type="ECO:0000313" key="2">
    <source>
        <dbReference type="EMBL" id="WVX81775.1"/>
    </source>
</evidence>
<feature type="domain" description="DUF1858" evidence="1">
    <location>
        <begin position="5"/>
        <end position="61"/>
    </location>
</feature>
<evidence type="ECO:0000259" key="1">
    <source>
        <dbReference type="Pfam" id="PF08984"/>
    </source>
</evidence>
<protein>
    <submittedName>
        <fullName evidence="2">DUF1858 domain-containing protein</fullName>
    </submittedName>
</protein>
<dbReference type="InterPro" id="IPR038062">
    <property type="entry name" value="ScdA-like_N_sf"/>
</dbReference>
<dbReference type="InterPro" id="IPR015077">
    <property type="entry name" value="DUF1858"/>
</dbReference>
<accession>A0ABZ2CGV5</accession>
<proteinExistence type="predicted"/>
<organism evidence="2 3">
    <name type="scientific">Niallia oryzisoli</name>
    <dbReference type="NCBI Taxonomy" id="1737571"/>
    <lineage>
        <taxon>Bacteria</taxon>
        <taxon>Bacillati</taxon>
        <taxon>Bacillota</taxon>
        <taxon>Bacilli</taxon>
        <taxon>Bacillales</taxon>
        <taxon>Bacillaceae</taxon>
        <taxon>Niallia</taxon>
    </lineage>
</organism>
<gene>
    <name evidence="2" type="ORF">R4Z09_01650</name>
</gene>
<keyword evidence="3" id="KW-1185">Reference proteome</keyword>
<reference evidence="2 3" key="1">
    <citation type="submission" date="2023-10" db="EMBL/GenBank/DDBJ databases">
        <title>Niallia locisalis sp.nov. isolated from a salt pond sample.</title>
        <authorList>
            <person name="Li X.-J."/>
            <person name="Dong L."/>
        </authorList>
    </citation>
    <scope>NUCLEOTIDE SEQUENCE [LARGE SCALE GENOMIC DNA]</scope>
    <source>
        <strain evidence="2 3">DSM 29761</strain>
    </source>
</reference>
<dbReference type="EMBL" id="CP137640">
    <property type="protein sequence ID" value="WVX81775.1"/>
    <property type="molecule type" value="Genomic_DNA"/>
</dbReference>
<name>A0ABZ2CGV5_9BACI</name>
<dbReference type="Proteomes" id="UP001357223">
    <property type="component" value="Chromosome"/>
</dbReference>